<protein>
    <submittedName>
        <fullName evidence="1">Uncharacterized protein</fullName>
    </submittedName>
</protein>
<keyword evidence="2" id="KW-1185">Reference proteome</keyword>
<reference evidence="1 2" key="1">
    <citation type="submission" date="2020-03" db="EMBL/GenBank/DDBJ databases">
        <title>WGS of the type strain of Planosporangium spp.</title>
        <authorList>
            <person name="Thawai C."/>
        </authorList>
    </citation>
    <scope>NUCLEOTIDE SEQUENCE [LARGE SCALE GENOMIC DNA]</scope>
    <source>
        <strain evidence="1 2">TBRC 5610</strain>
    </source>
</reference>
<organism evidence="1 2">
    <name type="scientific">Planosporangium thailandense</name>
    <dbReference type="NCBI Taxonomy" id="765197"/>
    <lineage>
        <taxon>Bacteria</taxon>
        <taxon>Bacillati</taxon>
        <taxon>Actinomycetota</taxon>
        <taxon>Actinomycetes</taxon>
        <taxon>Micromonosporales</taxon>
        <taxon>Micromonosporaceae</taxon>
        <taxon>Planosporangium</taxon>
    </lineage>
</organism>
<dbReference type="Proteomes" id="UP000722989">
    <property type="component" value="Unassembled WGS sequence"/>
</dbReference>
<sequence length="56" mass="6143">MDTNTARRYADAGRFNAPVPMRRLLARGDRCIHPASVERALVDLQSPDSGEDASTN</sequence>
<dbReference type="RefSeq" id="WP_167925766.1">
    <property type="nucleotide sequence ID" value="NZ_JAATVY010000008.1"/>
</dbReference>
<name>A0ABX0XY98_9ACTN</name>
<evidence type="ECO:0000313" key="1">
    <source>
        <dbReference type="EMBL" id="NJC70867.1"/>
    </source>
</evidence>
<proteinExistence type="predicted"/>
<gene>
    <name evidence="1" type="ORF">HC031_14235</name>
</gene>
<comment type="caution">
    <text evidence="1">The sequence shown here is derived from an EMBL/GenBank/DDBJ whole genome shotgun (WGS) entry which is preliminary data.</text>
</comment>
<accession>A0ABX0XY98</accession>
<dbReference type="EMBL" id="JAATVY010000008">
    <property type="protein sequence ID" value="NJC70867.1"/>
    <property type="molecule type" value="Genomic_DNA"/>
</dbReference>
<evidence type="ECO:0000313" key="2">
    <source>
        <dbReference type="Proteomes" id="UP000722989"/>
    </source>
</evidence>